<dbReference type="EMBL" id="KE721204">
    <property type="protein sequence ID" value="ERF71606.1"/>
    <property type="molecule type" value="Genomic_DNA"/>
</dbReference>
<evidence type="ECO:0008006" key="4">
    <source>
        <dbReference type="Google" id="ProtNLM"/>
    </source>
</evidence>
<feature type="compositionally biased region" description="Basic and acidic residues" evidence="1">
    <location>
        <begin position="195"/>
        <end position="213"/>
    </location>
</feature>
<dbReference type="eggNOG" id="ENOG502T1NJ">
    <property type="taxonomic scope" value="Eukaryota"/>
</dbReference>
<feature type="compositionally biased region" description="Polar residues" evidence="1">
    <location>
        <begin position="219"/>
        <end position="247"/>
    </location>
</feature>
<sequence>MPGNKPFNIDDIGNVNSFLALIGGSQVSSPPEAERTTVSASERSSVAPPSGLAAAGIDVLKQDRPVPNRHSQLIPALAASGRAAPPSTPTAGTVAASNTTLTSLDHIEDGSDILRAIANASNLTLNDSVHAPKNFRRTRAQNPDLKYATMPARHAPYSYNSFDENYNRESLSKMKKSEQEKLIPKYQDEVIANFVREKSPEMENKAEPTKEPESGLPDRNTNVTVSDSSSKVTQSTKETPEPTNKATNYPKMSITTAPGEATDDDDGQKDDGNSEKEDREHLKHFKSWGKPEPRNGPTARIRKVILSNLPADSDLTLVQSLVYGGALESFNLMASKTSAYVTFVDADACDAFFDAHPNGLVFKNPKTRRNHVVYVAKGQDVDVVSSVLRAYLDCQASRVVRATGADEDWGMGALYKLAESKNRKVETIVDTYRDKVRTIIFRFTNIADAVTFRGQLLRDEDWEMCNIQFMDDPVQKATGVHLEE</sequence>
<dbReference type="OrthoDB" id="422086at2759"/>
<dbReference type="AlphaFoldDB" id="U1GIH3"/>
<dbReference type="HOGENOM" id="CLU_033731_0_0_1"/>
<organism evidence="2 3">
    <name type="scientific">Endocarpon pusillum (strain Z07020 / HMAS-L-300199)</name>
    <name type="common">Lichen-forming fungus</name>
    <dbReference type="NCBI Taxonomy" id="1263415"/>
    <lineage>
        <taxon>Eukaryota</taxon>
        <taxon>Fungi</taxon>
        <taxon>Dikarya</taxon>
        <taxon>Ascomycota</taxon>
        <taxon>Pezizomycotina</taxon>
        <taxon>Eurotiomycetes</taxon>
        <taxon>Chaetothyriomycetidae</taxon>
        <taxon>Verrucariales</taxon>
        <taxon>Verrucariaceae</taxon>
        <taxon>Endocarpon</taxon>
    </lineage>
</organism>
<dbReference type="Proteomes" id="UP000019373">
    <property type="component" value="Unassembled WGS sequence"/>
</dbReference>
<evidence type="ECO:0000313" key="2">
    <source>
        <dbReference type="EMBL" id="ERF71606.1"/>
    </source>
</evidence>
<protein>
    <recommendedName>
        <fullName evidence="4">RRM domain-containing protein</fullName>
    </recommendedName>
</protein>
<evidence type="ECO:0000313" key="3">
    <source>
        <dbReference type="Proteomes" id="UP000019373"/>
    </source>
</evidence>
<reference evidence="3" key="1">
    <citation type="journal article" date="2014" name="BMC Genomics">
        <title>Genome characteristics reveal the impact of lichenization on lichen-forming fungus Endocarpon pusillum Hedwig (Verrucariales, Ascomycota).</title>
        <authorList>
            <person name="Wang Y.-Y."/>
            <person name="Liu B."/>
            <person name="Zhang X.-Y."/>
            <person name="Zhou Q.-M."/>
            <person name="Zhang T."/>
            <person name="Li H."/>
            <person name="Yu Y.-F."/>
            <person name="Zhang X.-L."/>
            <person name="Hao X.-Y."/>
            <person name="Wang M."/>
            <person name="Wang L."/>
            <person name="Wei J.-C."/>
        </authorList>
    </citation>
    <scope>NUCLEOTIDE SEQUENCE [LARGE SCALE GENOMIC DNA]</scope>
    <source>
        <strain evidence="3">Z07020 / HMAS-L-300199</strain>
    </source>
</reference>
<keyword evidence="3" id="KW-1185">Reference proteome</keyword>
<feature type="compositionally biased region" description="Basic and acidic residues" evidence="1">
    <location>
        <begin position="269"/>
        <end position="281"/>
    </location>
</feature>
<proteinExistence type="predicted"/>
<name>U1GIH3_ENDPU</name>
<dbReference type="RefSeq" id="XP_007802815.1">
    <property type="nucleotide sequence ID" value="XM_007804624.1"/>
</dbReference>
<dbReference type="GeneID" id="19235656"/>
<gene>
    <name evidence="2" type="ORF">EPUS_00595</name>
</gene>
<feature type="region of interest" description="Disordered" evidence="1">
    <location>
        <begin position="195"/>
        <end position="296"/>
    </location>
</feature>
<evidence type="ECO:0000256" key="1">
    <source>
        <dbReference type="SAM" id="MobiDB-lite"/>
    </source>
</evidence>
<feature type="region of interest" description="Disordered" evidence="1">
    <location>
        <begin position="25"/>
        <end position="50"/>
    </location>
</feature>
<accession>U1GIH3</accession>